<reference evidence="1" key="2">
    <citation type="submission" date="2021-09" db="EMBL/GenBank/DDBJ databases">
        <authorList>
            <person name="Jia N."/>
            <person name="Wang J."/>
            <person name="Shi W."/>
            <person name="Du L."/>
            <person name="Sun Y."/>
            <person name="Zhan W."/>
            <person name="Jiang J."/>
            <person name="Wang Q."/>
            <person name="Zhang B."/>
            <person name="Ji P."/>
            <person name="Sakyi L.B."/>
            <person name="Cui X."/>
            <person name="Yuan T."/>
            <person name="Jiang B."/>
            <person name="Yang W."/>
            <person name="Lam T.T.-Y."/>
            <person name="Chang Q."/>
            <person name="Ding S."/>
            <person name="Wang X."/>
            <person name="Zhu J."/>
            <person name="Ruan X."/>
            <person name="Zhao L."/>
            <person name="Wei J."/>
            <person name="Que T."/>
            <person name="Du C."/>
            <person name="Cheng J."/>
            <person name="Dai P."/>
            <person name="Han X."/>
            <person name="Huang E."/>
            <person name="Gao Y."/>
            <person name="Liu J."/>
            <person name="Shao H."/>
            <person name="Ye R."/>
            <person name="Li L."/>
            <person name="Wei W."/>
            <person name="Wang X."/>
            <person name="Wang C."/>
            <person name="Huo Q."/>
            <person name="Li W."/>
            <person name="Guo W."/>
            <person name="Chen H."/>
            <person name="Chen S."/>
            <person name="Zhou L."/>
            <person name="Zhou L."/>
            <person name="Ni X."/>
            <person name="Tian J."/>
            <person name="Zhou Y."/>
            <person name="Sheng Y."/>
            <person name="Liu T."/>
            <person name="Pan Y."/>
            <person name="Xia L."/>
            <person name="Li J."/>
            <person name="Zhao F."/>
            <person name="Cao W."/>
        </authorList>
    </citation>
    <scope>NUCLEOTIDE SEQUENCE</scope>
    <source>
        <strain evidence="1">Rmic-2018</strain>
        <tissue evidence="1">Larvae</tissue>
    </source>
</reference>
<comment type="caution">
    <text evidence="1">The sequence shown here is derived from an EMBL/GenBank/DDBJ whole genome shotgun (WGS) entry which is preliminary data.</text>
</comment>
<dbReference type="EMBL" id="JABSTU010006266">
    <property type="protein sequence ID" value="KAH7934553.1"/>
    <property type="molecule type" value="Genomic_DNA"/>
</dbReference>
<evidence type="ECO:0000313" key="2">
    <source>
        <dbReference type="Proteomes" id="UP000821866"/>
    </source>
</evidence>
<accession>A0A9J6CVN5</accession>
<keyword evidence="2" id="KW-1185">Reference proteome</keyword>
<protein>
    <submittedName>
        <fullName evidence="1">Uncharacterized protein</fullName>
    </submittedName>
</protein>
<dbReference type="Proteomes" id="UP000821866">
    <property type="component" value="Unassembled WGS sequence"/>
</dbReference>
<organism evidence="1 2">
    <name type="scientific">Rhipicephalus microplus</name>
    <name type="common">Cattle tick</name>
    <name type="synonym">Boophilus microplus</name>
    <dbReference type="NCBI Taxonomy" id="6941"/>
    <lineage>
        <taxon>Eukaryota</taxon>
        <taxon>Metazoa</taxon>
        <taxon>Ecdysozoa</taxon>
        <taxon>Arthropoda</taxon>
        <taxon>Chelicerata</taxon>
        <taxon>Arachnida</taxon>
        <taxon>Acari</taxon>
        <taxon>Parasitiformes</taxon>
        <taxon>Ixodida</taxon>
        <taxon>Ixodoidea</taxon>
        <taxon>Ixodidae</taxon>
        <taxon>Rhipicephalinae</taxon>
        <taxon>Rhipicephalus</taxon>
        <taxon>Boophilus</taxon>
    </lineage>
</organism>
<dbReference type="AlphaFoldDB" id="A0A9J6CVN5"/>
<reference evidence="1" key="1">
    <citation type="journal article" date="2020" name="Cell">
        <title>Large-Scale Comparative Analyses of Tick Genomes Elucidate Their Genetic Diversity and Vector Capacities.</title>
        <authorList>
            <consortium name="Tick Genome and Microbiome Consortium (TIGMIC)"/>
            <person name="Jia N."/>
            <person name="Wang J."/>
            <person name="Shi W."/>
            <person name="Du L."/>
            <person name="Sun Y."/>
            <person name="Zhan W."/>
            <person name="Jiang J.F."/>
            <person name="Wang Q."/>
            <person name="Zhang B."/>
            <person name="Ji P."/>
            <person name="Bell-Sakyi L."/>
            <person name="Cui X.M."/>
            <person name="Yuan T.T."/>
            <person name="Jiang B.G."/>
            <person name="Yang W.F."/>
            <person name="Lam T.T."/>
            <person name="Chang Q.C."/>
            <person name="Ding S.J."/>
            <person name="Wang X.J."/>
            <person name="Zhu J.G."/>
            <person name="Ruan X.D."/>
            <person name="Zhao L."/>
            <person name="Wei J.T."/>
            <person name="Ye R.Z."/>
            <person name="Que T.C."/>
            <person name="Du C.H."/>
            <person name="Zhou Y.H."/>
            <person name="Cheng J.X."/>
            <person name="Dai P.F."/>
            <person name="Guo W.B."/>
            <person name="Han X.H."/>
            <person name="Huang E.J."/>
            <person name="Li L.F."/>
            <person name="Wei W."/>
            <person name="Gao Y.C."/>
            <person name="Liu J.Z."/>
            <person name="Shao H.Z."/>
            <person name="Wang X."/>
            <person name="Wang C.C."/>
            <person name="Yang T.C."/>
            <person name="Huo Q.B."/>
            <person name="Li W."/>
            <person name="Chen H.Y."/>
            <person name="Chen S.E."/>
            <person name="Zhou L.G."/>
            <person name="Ni X.B."/>
            <person name="Tian J.H."/>
            <person name="Sheng Y."/>
            <person name="Liu T."/>
            <person name="Pan Y.S."/>
            <person name="Xia L.Y."/>
            <person name="Li J."/>
            <person name="Zhao F."/>
            <person name="Cao W.C."/>
        </authorList>
    </citation>
    <scope>NUCLEOTIDE SEQUENCE</scope>
    <source>
        <strain evidence="1">Rmic-2018</strain>
    </source>
</reference>
<gene>
    <name evidence="1" type="ORF">HPB51_029081</name>
</gene>
<evidence type="ECO:0000313" key="1">
    <source>
        <dbReference type="EMBL" id="KAH7934553.1"/>
    </source>
</evidence>
<proteinExistence type="predicted"/>
<sequence length="303" mass="33270">MTTRFQEESTEDSPVTQWKNILVQHFLAITASESDTWQKVAVPLAGVRSAEENTTIRSANAQHGLLLACSAGQPCAAGESAVLPSLEMPCSVDSPATDQVISQFPDSTPFNSRHDNTTSVIEPPYQLFAHHPPARGTQLILTPPTSTKKSCIDRARTSGLGSNASMANAYTPRLFLVENCCFWLATLRKTVPLTRASLSEATSDNLQALRDLKTVQGAQHSLSSSPVWLVNRLLLAKVWCCRVWKCHAASTVPPRSGHSQFPIFRTFNSRLDNTTSVIEPPYQLLCTVYQLVHPAYPDVTDQH</sequence>
<name>A0A9J6CVN5_RHIMP</name>